<sequence>MANGIKDVIGVYGIYNKITGECIYVGSGGLRNRESTHLGLLRHGNHKNKLLQKIYDEIGENNLEDKILEYCDDANKKEVETKYYKSLNPVCCLEEPKDCPRYKENYPKMSAAQRGSRNPNARLTEEDIVQIKIYMRDHTYRDIELAKMYNVSLSHINNIRRGLKWKHVEI</sequence>
<dbReference type="InterPro" id="IPR035901">
    <property type="entry name" value="GIY-YIG_endonuc_sf"/>
</dbReference>
<proteinExistence type="predicted"/>
<dbReference type="GO" id="GO:0004519">
    <property type="term" value="F:endonuclease activity"/>
    <property type="evidence" value="ECO:0007669"/>
    <property type="project" value="UniProtKB-KW"/>
</dbReference>
<keyword evidence="1" id="KW-0540">Nuclease</keyword>
<evidence type="ECO:0000313" key="1">
    <source>
        <dbReference type="EMBL" id="AJA53536.1"/>
    </source>
</evidence>
<dbReference type="EMBL" id="JPGY02000001">
    <property type="protein sequence ID" value="KRU14439.1"/>
    <property type="molecule type" value="Genomic_DNA"/>
</dbReference>
<dbReference type="eggNOG" id="ENOG50325XI">
    <property type="taxonomic scope" value="Bacteria"/>
</dbReference>
<organism evidence="1 4">
    <name type="scientific">Clostridium pasteurianum DSM 525 = ATCC 6013</name>
    <dbReference type="NCBI Taxonomy" id="1262449"/>
    <lineage>
        <taxon>Bacteria</taxon>
        <taxon>Bacillati</taxon>
        <taxon>Bacillota</taxon>
        <taxon>Clostridia</taxon>
        <taxon>Eubacteriales</taxon>
        <taxon>Clostridiaceae</taxon>
        <taxon>Clostridium</taxon>
    </lineage>
</organism>
<dbReference type="PATRIC" id="fig|1262449.3.peg.2570"/>
<dbReference type="Proteomes" id="UP000030905">
    <property type="component" value="Chromosome"/>
</dbReference>
<keyword evidence="1" id="KW-0378">Hydrolase</keyword>
<evidence type="ECO:0000313" key="4">
    <source>
        <dbReference type="Proteomes" id="UP000030905"/>
    </source>
</evidence>
<reference evidence="1 4" key="1">
    <citation type="journal article" date="2015" name="Genome Announc.">
        <title>Complete Genome Sequence of the Nitrogen-Fixing and Solvent-Producing Clostridium pasteurianum DSM 525.</title>
        <authorList>
            <person name="Poehlein A."/>
            <person name="Grosse-Honebrink A."/>
            <person name="Zhang Y."/>
            <person name="Minton N.P."/>
            <person name="Daniel R."/>
        </authorList>
    </citation>
    <scope>NUCLEOTIDE SEQUENCE [LARGE SCALE GENOMIC DNA]</scope>
    <source>
        <strain evidence="1">DSM 525</strain>
        <strain evidence="4">DSM 525 / ATCC 6013</strain>
    </source>
</reference>
<dbReference type="RefSeq" id="WP_003445933.1">
    <property type="nucleotide sequence ID" value="NZ_ANZB01000008.1"/>
</dbReference>
<gene>
    <name evidence="1" type="ORF">CLPA_c34870</name>
    <name evidence="2" type="ORF">CP6013_03697</name>
</gene>
<reference evidence="2 3" key="3">
    <citation type="journal article" name="Genome Announc.">
        <title>Improved Draft Genome Sequence of Clostridium pasteurianum Strain ATCC 6013 (DSM 525) Using a Hybrid Next-Generation Sequencing Approach.</title>
        <authorList>
            <person name="Pyne M.E."/>
            <person name="Utturkar S."/>
            <person name="Brown S.D."/>
            <person name="Moo-Young M."/>
            <person name="Chung D.A."/>
            <person name="Chou C.P."/>
        </authorList>
    </citation>
    <scope>NUCLEOTIDE SEQUENCE [LARGE SCALE GENOMIC DNA]</scope>
    <source>
        <strain evidence="2 3">ATCC 6013</strain>
    </source>
</reference>
<protein>
    <submittedName>
        <fullName evidence="1">Endonuclease</fullName>
    </submittedName>
    <submittedName>
        <fullName evidence="2">Excinuclease ABC C subunit domain protein</fullName>
    </submittedName>
</protein>
<dbReference type="GeneID" id="93075584"/>
<dbReference type="Proteomes" id="UP000028042">
    <property type="component" value="Unassembled WGS sequence"/>
</dbReference>
<keyword evidence="1" id="KW-0255">Endonuclease</keyword>
<reference evidence="2" key="2">
    <citation type="submission" date="2015-10" db="EMBL/GenBank/DDBJ databases">
        <title>Improved Draft Genome Sequence of Clostridium pasteurianum Strain ATCC 6013 (DSM 525) Using a Hybrid Next-Generation Sequencing Approach.</title>
        <authorList>
            <person name="Pyne M.E."/>
            <person name="Utturkar S.M."/>
            <person name="Brown S.D."/>
            <person name="Moo-Young M."/>
            <person name="Chung D.A."/>
            <person name="Chou P.C."/>
        </authorList>
    </citation>
    <scope>NUCLEOTIDE SEQUENCE</scope>
    <source>
        <strain evidence="2">ATCC 6013</strain>
    </source>
</reference>
<evidence type="ECO:0000313" key="2">
    <source>
        <dbReference type="EMBL" id="KRU14439.1"/>
    </source>
</evidence>
<accession>A0A0H3JAH2</accession>
<dbReference type="KEGG" id="cpat:CLPA_c34870"/>
<dbReference type="SUPFAM" id="SSF82771">
    <property type="entry name" value="GIY-YIG endonuclease"/>
    <property type="match status" value="1"/>
</dbReference>
<dbReference type="EMBL" id="CP009268">
    <property type="protein sequence ID" value="AJA53536.1"/>
    <property type="molecule type" value="Genomic_DNA"/>
</dbReference>
<name>A0A0H3JAH2_CLOPA</name>
<dbReference type="AlphaFoldDB" id="A0A0H3JAH2"/>
<keyword evidence="4" id="KW-1185">Reference proteome</keyword>
<evidence type="ECO:0000313" key="3">
    <source>
        <dbReference type="Proteomes" id="UP000028042"/>
    </source>
</evidence>
<dbReference type="KEGG" id="cpae:CPAST_c34870"/>
<dbReference type="Gene3D" id="3.40.1440.10">
    <property type="entry name" value="GIY-YIG endonuclease"/>
    <property type="match status" value="1"/>
</dbReference>